<keyword evidence="1" id="KW-0732">Signal</keyword>
<organism evidence="2 3">
    <name type="scientific">Rikenella microfusus</name>
    <dbReference type="NCBI Taxonomy" id="28139"/>
    <lineage>
        <taxon>Bacteria</taxon>
        <taxon>Pseudomonadati</taxon>
        <taxon>Bacteroidota</taxon>
        <taxon>Bacteroidia</taxon>
        <taxon>Bacteroidales</taxon>
        <taxon>Rikenellaceae</taxon>
        <taxon>Rikenella</taxon>
    </lineage>
</organism>
<gene>
    <name evidence="2" type="ORF">NCTC11190_01485</name>
</gene>
<feature type="signal peptide" evidence="1">
    <location>
        <begin position="1"/>
        <end position="20"/>
    </location>
</feature>
<accession>A0A379MRB5</accession>
<evidence type="ECO:0000313" key="3">
    <source>
        <dbReference type="Proteomes" id="UP000255233"/>
    </source>
</evidence>
<evidence type="ECO:0000313" key="2">
    <source>
        <dbReference type="EMBL" id="SUE34264.1"/>
    </source>
</evidence>
<feature type="chain" id="PRO_5016763132" description="DUF4919 domain-containing protein" evidence="1">
    <location>
        <begin position="21"/>
        <end position="259"/>
    </location>
</feature>
<dbReference type="Proteomes" id="UP000255233">
    <property type="component" value="Unassembled WGS sequence"/>
</dbReference>
<proteinExistence type="predicted"/>
<dbReference type="AlphaFoldDB" id="A0A379MRB5"/>
<reference evidence="2 3" key="1">
    <citation type="submission" date="2018-06" db="EMBL/GenBank/DDBJ databases">
        <authorList>
            <consortium name="Pathogen Informatics"/>
            <person name="Doyle S."/>
        </authorList>
    </citation>
    <scope>NUCLEOTIDE SEQUENCE [LARGE SCALE GENOMIC DNA]</scope>
    <source>
        <strain evidence="2 3">NCTC11190</strain>
    </source>
</reference>
<evidence type="ECO:0008006" key="4">
    <source>
        <dbReference type="Google" id="ProtNLM"/>
    </source>
</evidence>
<sequence>MRKIITFVAAVSILAGSVRAQTADSLTVSAPDYEKIAAEVADMASPYYYPRLIGRYEKGDTTLTLDDFRHLYYGYPEQPGYKPLLSSPYADSLDRAFGKKTRLEADDYRRVAGFAREILKEEPFSMRDLNVLAFAYQMLDEPERAAVQMFKIRGIMEAIRSTGTGLKEESPWYVIYMRDAEDVLNLIGARFTKFIILTRSVEYAPVYNMPDKRNKGYYFDYSEVYKRRPDYLDELPKQKRKFEVNPLYNPRSKQNILPR</sequence>
<protein>
    <recommendedName>
        <fullName evidence="4">DUF4919 domain-containing protein</fullName>
    </recommendedName>
</protein>
<name>A0A379MRB5_9BACT</name>
<keyword evidence="3" id="KW-1185">Reference proteome</keyword>
<evidence type="ECO:0000256" key="1">
    <source>
        <dbReference type="SAM" id="SignalP"/>
    </source>
</evidence>
<dbReference type="Pfam" id="PF16266">
    <property type="entry name" value="DUF4919"/>
    <property type="match status" value="1"/>
</dbReference>
<dbReference type="EMBL" id="UGVL01000001">
    <property type="protein sequence ID" value="SUE34264.1"/>
    <property type="molecule type" value="Genomic_DNA"/>
</dbReference>
<dbReference type="OrthoDB" id="686440at2"/>
<dbReference type="STRING" id="880526.GCA_000427365_00076"/>
<dbReference type="RefSeq" id="WP_027290011.1">
    <property type="nucleotide sequence ID" value="NZ_UGVL01000001.1"/>
</dbReference>
<dbReference type="InterPro" id="IPR032578">
    <property type="entry name" value="DUF4919"/>
</dbReference>